<protein>
    <submittedName>
        <fullName evidence="2">Uncharacterized protein</fullName>
    </submittedName>
</protein>
<evidence type="ECO:0000313" key="2">
    <source>
        <dbReference type="EMBL" id="MFC2248718.1"/>
    </source>
</evidence>
<dbReference type="EMBL" id="JBHGPK010000001">
    <property type="protein sequence ID" value="MFC2248718.1"/>
    <property type="molecule type" value="Genomic_DNA"/>
</dbReference>
<proteinExistence type="predicted"/>
<keyword evidence="1" id="KW-1133">Transmembrane helix</keyword>
<evidence type="ECO:0000313" key="3">
    <source>
        <dbReference type="Proteomes" id="UP001595190"/>
    </source>
</evidence>
<accession>A0ABV6Z936</accession>
<dbReference type="RefSeq" id="WP_394308627.1">
    <property type="nucleotide sequence ID" value="NZ_JBHGPK010000001.1"/>
</dbReference>
<keyword evidence="1" id="KW-0472">Membrane</keyword>
<keyword evidence="1" id="KW-0812">Transmembrane</keyword>
<dbReference type="Proteomes" id="UP001595190">
    <property type="component" value="Unassembled WGS sequence"/>
</dbReference>
<gene>
    <name evidence="2" type="ORF">ACETRX_03750</name>
</gene>
<reference evidence="2 3" key="1">
    <citation type="submission" date="2024-09" db="EMBL/GenBank/DDBJ databases">
        <title>Description of Labrys sedimenti sp. nov., isolated from a diclofenac-degrading enrichment culture, and genome-based reclassification of Labrys portucalensis as a later heterotypic synonym of Labrys neptuniae.</title>
        <authorList>
            <person name="Tancsics A."/>
            <person name="Csepanyi A."/>
        </authorList>
    </citation>
    <scope>NUCLEOTIDE SEQUENCE [LARGE SCALE GENOMIC DNA]</scope>
    <source>
        <strain evidence="2 3">LMG 23412</strain>
    </source>
</reference>
<organism evidence="2 3">
    <name type="scientific">Labrys neptuniae</name>
    <dbReference type="NCBI Taxonomy" id="376174"/>
    <lineage>
        <taxon>Bacteria</taxon>
        <taxon>Pseudomonadati</taxon>
        <taxon>Pseudomonadota</taxon>
        <taxon>Alphaproteobacteria</taxon>
        <taxon>Hyphomicrobiales</taxon>
        <taxon>Xanthobacteraceae</taxon>
        <taxon>Labrys</taxon>
    </lineage>
</organism>
<comment type="caution">
    <text evidence="2">The sequence shown here is derived from an EMBL/GenBank/DDBJ whole genome shotgun (WGS) entry which is preliminary data.</text>
</comment>
<feature type="transmembrane region" description="Helical" evidence="1">
    <location>
        <begin position="123"/>
        <end position="143"/>
    </location>
</feature>
<evidence type="ECO:0000256" key="1">
    <source>
        <dbReference type="SAM" id="Phobius"/>
    </source>
</evidence>
<feature type="transmembrane region" description="Helical" evidence="1">
    <location>
        <begin position="163"/>
        <end position="182"/>
    </location>
</feature>
<sequence length="183" mass="20119">MVRLLLMPVFAVINHARGGGAWLGISALLEKLPGRSIFYAAPLSALVAWPALGWRDALVFGLTYLLWGIPEWGRWYTLNREPRSISGEPGWWAAILERYADQIPIGQIVDPQTGQKRNDYACFTIRNTVLLAPLALISPWLVLLGPMQTVAYEIGHRIKHPGGIPLCELLFGAIIGAVLALVA</sequence>
<name>A0ABV6Z936_9HYPH</name>